<dbReference type="OMA" id="YEYLEEF"/>
<feature type="coiled-coil region" evidence="1">
    <location>
        <begin position="126"/>
        <end position="153"/>
    </location>
</feature>
<gene>
    <name evidence="3" type="ORF">AaeL_AAEL003601</name>
</gene>
<sequence length="316" mass="36193">METSLPITVVFLIVLITGAQTKPTQGSCTLTDEDISDIKSAVQKASKAAVNDIVLDPTLIDKCPMLEKITASLKSVATEIVQMRDSAISTDQVDQLKQNFEDQVNQIVKSRDIFEKQSGTQATKEHGEMLERMTALQVKVTELEQQIAKQTASMYEDMAELIFQRLQMNSTESVRSYTKHMMEEKLEELMNKLETNYRIYLGALRFLNHMNDQELIGKVFDGILKRLGDMKADSDDVKENGRNLLVNLLCWTVNNDFLGKKYKERQVDLYRMALKFYPKTYEKAANEADVRSRQFCEENFPANLITWFAVSWNDRG</sequence>
<reference evidence="3" key="1">
    <citation type="submission" date="2005-10" db="EMBL/GenBank/DDBJ databases">
        <authorList>
            <person name="Loftus B.J."/>
            <person name="Nene V.M."/>
            <person name="Hannick L.I."/>
            <person name="Bidwell S."/>
            <person name="Haas B."/>
            <person name="Amedeo P."/>
            <person name="Orvis J."/>
            <person name="Wortman J.R."/>
            <person name="White O.R."/>
            <person name="Salzberg S."/>
            <person name="Shumway M."/>
            <person name="Koo H."/>
            <person name="Zhao Y."/>
            <person name="Holmes M."/>
            <person name="Miller J."/>
            <person name="Schatz M."/>
            <person name="Pop M."/>
            <person name="Pai G."/>
            <person name="Utterback T."/>
            <person name="Rogers Y.-H."/>
            <person name="Kravitz S."/>
            <person name="Fraser C.M."/>
        </authorList>
    </citation>
    <scope>NUCLEOTIDE SEQUENCE</scope>
    <source>
        <strain evidence="3">Liverpool</strain>
    </source>
</reference>
<protein>
    <submittedName>
        <fullName evidence="3">AAEL003601-PA</fullName>
    </submittedName>
</protein>
<organism evidence="3 4">
    <name type="scientific">Aedes aegypti</name>
    <name type="common">Yellowfever mosquito</name>
    <name type="synonym">Culex aegypti</name>
    <dbReference type="NCBI Taxonomy" id="7159"/>
    <lineage>
        <taxon>Eukaryota</taxon>
        <taxon>Metazoa</taxon>
        <taxon>Ecdysozoa</taxon>
        <taxon>Arthropoda</taxon>
        <taxon>Hexapoda</taxon>
        <taxon>Insecta</taxon>
        <taxon>Pterygota</taxon>
        <taxon>Neoptera</taxon>
        <taxon>Endopterygota</taxon>
        <taxon>Diptera</taxon>
        <taxon>Nematocera</taxon>
        <taxon>Culicoidea</taxon>
        <taxon>Culicidae</taxon>
        <taxon>Culicinae</taxon>
        <taxon>Aedini</taxon>
        <taxon>Aedes</taxon>
        <taxon>Stegomyia</taxon>
    </lineage>
</organism>
<evidence type="ECO:0000256" key="2">
    <source>
        <dbReference type="SAM" id="SignalP"/>
    </source>
</evidence>
<dbReference type="KEGG" id="aag:5578631"/>
<accession>A0A1S4F561</accession>
<dbReference type="SMR" id="A0A1S4F561"/>
<reference evidence="3" key="2">
    <citation type="journal article" date="2007" name="Science">
        <title>Genome sequence of Aedes aegypti, a major arbovirus vector.</title>
        <authorList>
            <person name="Nene V."/>
            <person name="Wortman J.R."/>
            <person name="Lawson D."/>
            <person name="Haas B."/>
            <person name="Kodira C."/>
            <person name="Tu Z.J."/>
            <person name="Loftus B."/>
            <person name="Xi Z."/>
            <person name="Megy K."/>
            <person name="Grabherr M."/>
            <person name="Ren Q."/>
            <person name="Zdobnov E.M."/>
            <person name="Lobo N.F."/>
            <person name="Campbell K.S."/>
            <person name="Brown S.E."/>
            <person name="Bonaldo M.F."/>
            <person name="Zhu J."/>
            <person name="Sinkins S.P."/>
            <person name="Hogenkamp D.G."/>
            <person name="Amedeo P."/>
            <person name="Arensburger P."/>
            <person name="Atkinson P.W."/>
            <person name="Bidwell S."/>
            <person name="Biedler J."/>
            <person name="Birney E."/>
            <person name="Bruggner R.V."/>
            <person name="Costas J."/>
            <person name="Coy M.R."/>
            <person name="Crabtree J."/>
            <person name="Crawford M."/>
            <person name="Debruyn B."/>
            <person name="Decaprio D."/>
            <person name="Eiglmeier K."/>
            <person name="Eisenstadt E."/>
            <person name="El-Dorry H."/>
            <person name="Gelbart W.M."/>
            <person name="Gomes S.L."/>
            <person name="Hammond M."/>
            <person name="Hannick L.I."/>
            <person name="Hogan J.R."/>
            <person name="Holmes M.H."/>
            <person name="Jaffe D."/>
            <person name="Johnston J.S."/>
            <person name="Kennedy R.C."/>
            <person name="Koo H."/>
            <person name="Kravitz S."/>
            <person name="Kriventseva E.V."/>
            <person name="Kulp D."/>
            <person name="Labutti K."/>
            <person name="Lee E."/>
            <person name="Li S."/>
            <person name="Lovin D.D."/>
            <person name="Mao C."/>
            <person name="Mauceli E."/>
            <person name="Menck C.F."/>
            <person name="Miller J.R."/>
            <person name="Montgomery P."/>
            <person name="Mori A."/>
            <person name="Nascimento A.L."/>
            <person name="Naveira H.F."/>
            <person name="Nusbaum C."/>
            <person name="O'leary S."/>
            <person name="Orvis J."/>
            <person name="Pertea M."/>
            <person name="Quesneville H."/>
            <person name="Reidenbach K.R."/>
            <person name="Rogers Y.H."/>
            <person name="Roth C.W."/>
            <person name="Schneider J.R."/>
            <person name="Schatz M."/>
            <person name="Shumway M."/>
            <person name="Stanke M."/>
            <person name="Stinson E.O."/>
            <person name="Tubio J.M."/>
            <person name="Vanzee J.P."/>
            <person name="Verjovski-Almeida S."/>
            <person name="Werner D."/>
            <person name="White O."/>
            <person name="Wyder S."/>
            <person name="Zeng Q."/>
            <person name="Zhao Q."/>
            <person name="Zhao Y."/>
            <person name="Hill C.A."/>
            <person name="Raikhel A.S."/>
            <person name="Soares M.B."/>
            <person name="Knudson D.L."/>
            <person name="Lee N.H."/>
            <person name="Galagan J."/>
            <person name="Salzberg S.L."/>
            <person name="Paulsen I.T."/>
            <person name="Dimopoulos G."/>
            <person name="Collins F.H."/>
            <person name="Birren B."/>
            <person name="Fraser-Liggett C.M."/>
            <person name="Severson D.W."/>
        </authorList>
    </citation>
    <scope>NUCLEOTIDE SEQUENCE [LARGE SCALE GENOMIC DNA]</scope>
    <source>
        <strain evidence="3">Liverpool</strain>
    </source>
</reference>
<dbReference type="Proteomes" id="UP000682892">
    <property type="component" value="Unassembled WGS sequence"/>
</dbReference>
<dbReference type="AlphaFoldDB" id="A0A1S4F561"/>
<dbReference type="HOGENOM" id="CLU_880587_0_0_1"/>
<feature type="signal peptide" evidence="2">
    <location>
        <begin position="1"/>
        <end position="21"/>
    </location>
</feature>
<evidence type="ECO:0000313" key="4">
    <source>
        <dbReference type="Proteomes" id="UP000682892"/>
    </source>
</evidence>
<evidence type="ECO:0000256" key="1">
    <source>
        <dbReference type="SAM" id="Coils"/>
    </source>
</evidence>
<dbReference type="OrthoDB" id="7767094at2759"/>
<keyword evidence="2" id="KW-0732">Signal</keyword>
<dbReference type="EMBL" id="CH477277">
    <property type="protein sequence ID" value="EAT45121.1"/>
    <property type="molecule type" value="Genomic_DNA"/>
</dbReference>
<reference evidence="3" key="3">
    <citation type="submission" date="2012-09" db="EMBL/GenBank/DDBJ databases">
        <authorList>
            <consortium name="VectorBase"/>
        </authorList>
    </citation>
    <scope>NUCLEOTIDE SEQUENCE</scope>
    <source>
        <strain evidence="3">Liverpool</strain>
    </source>
</reference>
<name>A0A1S4F561_AEDAE</name>
<proteinExistence type="predicted"/>
<keyword evidence="1" id="KW-0175">Coiled coil</keyword>
<feature type="chain" id="PRO_5036504911" evidence="2">
    <location>
        <begin position="22"/>
        <end position="316"/>
    </location>
</feature>
<evidence type="ECO:0000313" key="3">
    <source>
        <dbReference type="EMBL" id="EAT45121.1"/>
    </source>
</evidence>